<keyword evidence="1" id="KW-0812">Transmembrane</keyword>
<feature type="transmembrane region" description="Helical" evidence="1">
    <location>
        <begin position="117"/>
        <end position="139"/>
    </location>
</feature>
<evidence type="ECO:0000313" key="2">
    <source>
        <dbReference type="EMBL" id="ELU07732.1"/>
    </source>
</evidence>
<keyword evidence="1" id="KW-0472">Membrane</keyword>
<dbReference type="HOGENOM" id="CLU_1556730_0_0_1"/>
<proteinExistence type="predicted"/>
<evidence type="ECO:0000313" key="3">
    <source>
        <dbReference type="EnsemblMetazoa" id="CapteP199541"/>
    </source>
</evidence>
<evidence type="ECO:0000256" key="1">
    <source>
        <dbReference type="SAM" id="Phobius"/>
    </source>
</evidence>
<dbReference type="Proteomes" id="UP000014760">
    <property type="component" value="Unassembled WGS sequence"/>
</dbReference>
<dbReference type="AlphaFoldDB" id="R7UUX2"/>
<dbReference type="EnsemblMetazoa" id="CapteT199541">
    <property type="protein sequence ID" value="CapteP199541"/>
    <property type="gene ID" value="CapteG199541"/>
</dbReference>
<dbReference type="EMBL" id="AMQN01006961">
    <property type="status" value="NOT_ANNOTATED_CDS"/>
    <property type="molecule type" value="Genomic_DNA"/>
</dbReference>
<evidence type="ECO:0000313" key="4">
    <source>
        <dbReference type="Proteomes" id="UP000014760"/>
    </source>
</evidence>
<accession>R7UUX2</accession>
<gene>
    <name evidence="2" type="ORF">CAPTEDRAFT_199541</name>
</gene>
<protein>
    <submittedName>
        <fullName evidence="2 3">Uncharacterized protein</fullName>
    </submittedName>
</protein>
<reference evidence="2 4" key="2">
    <citation type="journal article" date="2013" name="Nature">
        <title>Insights into bilaterian evolution from three spiralian genomes.</title>
        <authorList>
            <person name="Simakov O."/>
            <person name="Marletaz F."/>
            <person name="Cho S.J."/>
            <person name="Edsinger-Gonzales E."/>
            <person name="Havlak P."/>
            <person name="Hellsten U."/>
            <person name="Kuo D.H."/>
            <person name="Larsson T."/>
            <person name="Lv J."/>
            <person name="Arendt D."/>
            <person name="Savage R."/>
            <person name="Osoegawa K."/>
            <person name="de Jong P."/>
            <person name="Grimwood J."/>
            <person name="Chapman J.A."/>
            <person name="Shapiro H."/>
            <person name="Aerts A."/>
            <person name="Otillar R.P."/>
            <person name="Terry A.Y."/>
            <person name="Boore J.L."/>
            <person name="Grigoriev I.V."/>
            <person name="Lindberg D.R."/>
            <person name="Seaver E.C."/>
            <person name="Weisblat D.A."/>
            <person name="Putnam N.H."/>
            <person name="Rokhsar D.S."/>
        </authorList>
    </citation>
    <scope>NUCLEOTIDE SEQUENCE</scope>
    <source>
        <strain evidence="2 4">I ESC-2004</strain>
    </source>
</reference>
<keyword evidence="1" id="KW-1133">Transmembrane helix</keyword>
<reference evidence="4" key="1">
    <citation type="submission" date="2012-12" db="EMBL/GenBank/DDBJ databases">
        <authorList>
            <person name="Hellsten U."/>
            <person name="Grimwood J."/>
            <person name="Chapman J.A."/>
            <person name="Shapiro H."/>
            <person name="Aerts A."/>
            <person name="Otillar R.P."/>
            <person name="Terry A.Y."/>
            <person name="Boore J.L."/>
            <person name="Simakov O."/>
            <person name="Marletaz F."/>
            <person name="Cho S.-J."/>
            <person name="Edsinger-Gonzales E."/>
            <person name="Havlak P."/>
            <person name="Kuo D.-H."/>
            <person name="Larsson T."/>
            <person name="Lv J."/>
            <person name="Arendt D."/>
            <person name="Savage R."/>
            <person name="Osoegawa K."/>
            <person name="de Jong P."/>
            <person name="Lindberg D.R."/>
            <person name="Seaver E.C."/>
            <person name="Weisblat D.A."/>
            <person name="Putnam N.H."/>
            <person name="Grigoriev I.V."/>
            <person name="Rokhsar D.S."/>
        </authorList>
    </citation>
    <scope>NUCLEOTIDE SEQUENCE</scope>
    <source>
        <strain evidence="4">I ESC-2004</strain>
    </source>
</reference>
<dbReference type="OrthoDB" id="5841748at2759"/>
<organism evidence="2">
    <name type="scientific">Capitella teleta</name>
    <name type="common">Polychaete worm</name>
    <dbReference type="NCBI Taxonomy" id="283909"/>
    <lineage>
        <taxon>Eukaryota</taxon>
        <taxon>Metazoa</taxon>
        <taxon>Spiralia</taxon>
        <taxon>Lophotrochozoa</taxon>
        <taxon>Annelida</taxon>
        <taxon>Polychaeta</taxon>
        <taxon>Sedentaria</taxon>
        <taxon>Scolecida</taxon>
        <taxon>Capitellidae</taxon>
        <taxon>Capitella</taxon>
    </lineage>
</organism>
<dbReference type="EMBL" id="AMQN01006962">
    <property type="status" value="NOT_ANNOTATED_CDS"/>
    <property type="molecule type" value="Genomic_DNA"/>
</dbReference>
<dbReference type="EMBL" id="KB299620">
    <property type="protein sequence ID" value="ELU07732.1"/>
    <property type="molecule type" value="Genomic_DNA"/>
</dbReference>
<keyword evidence="4" id="KW-1185">Reference proteome</keyword>
<reference evidence="3" key="3">
    <citation type="submission" date="2015-06" db="UniProtKB">
        <authorList>
            <consortium name="EnsemblMetazoa"/>
        </authorList>
    </citation>
    <scope>IDENTIFICATION</scope>
</reference>
<sequence length="172" mass="19606">MAKVLLFQNMEENIESFDDILRPCNYLTLTRVICELDQEKKQKANVLYKICTRSTNHIDPNFKFHGAIAELARMLFSLTSDVIIPFNVTSYAAELNIEIGEMALVIPALNNTEIQNILGIILKLLYVLIIFTGFHSNFLKELFSIKIKEHQTAAEEFDDLLSSVILAELLLL</sequence>
<name>R7UUX2_CAPTE</name>